<dbReference type="InterPro" id="IPR036329">
    <property type="entry name" value="Aro-AA_hydroxylase_C_sf"/>
</dbReference>
<evidence type="ECO:0000256" key="2">
    <source>
        <dbReference type="ARBA" id="ARBA00009712"/>
    </source>
</evidence>
<dbReference type="GO" id="GO:0005506">
    <property type="term" value="F:iron ion binding"/>
    <property type="evidence" value="ECO:0007669"/>
    <property type="project" value="InterPro"/>
</dbReference>
<keyword evidence="5 7" id="KW-0408">Iron</keyword>
<sequence length="462" mass="53349">ADNNVAYERSSLIKDAQNIRKVKLERKKSLRGTVRQLSTDLEVFDALYGEQLDLLEKKPQETAEFAVIFSSNDASVAVSRSTDLFKEFNVELLHMEVQKSEATFKTLVEFLATKQSLVQFINGLKKESKIAILKICFRNMPVQEVPMSIYELDKFLYAGPISIDDAALREEAHDDPEYRSRRLFFAELARQHRRKEVYLKLKSMHEKYACKQYLDNLSLLEEKANFSPDFIPQLEDVSRFLKTQTGFQLKPASGLVTPRTFLACLALRVFPCTQYVRYWKSPHHTTEPDCIHELLGHVPMLADSRLADLSQLIGLASLGVSDEDVEKIATLYWFTIEFGLCKENGRTKAFGAGLLSSHGELEHALSDKPEHQQFDPSITSITKYQDQTYQDLYFVTESIEDAIVKLENFASQLKRPYNFWYDPYKQSLTKLITRADVENVAKELKKEMSIFCRFNEFLCHHW</sequence>
<dbReference type="InterPro" id="IPR019774">
    <property type="entry name" value="Aromatic-AA_hydroxylase_C"/>
</dbReference>
<dbReference type="EMBL" id="KL367485">
    <property type="protein sequence ID" value="KFD70889.1"/>
    <property type="molecule type" value="Genomic_DNA"/>
</dbReference>
<evidence type="ECO:0000256" key="6">
    <source>
        <dbReference type="ARBA" id="ARBA00023033"/>
    </source>
</evidence>
<name>A0A085NN43_9BILA</name>
<dbReference type="InterPro" id="IPR001273">
    <property type="entry name" value="ArAA_hydroxylase"/>
</dbReference>
<dbReference type="AlphaFoldDB" id="A0A085NN43"/>
<evidence type="ECO:0000256" key="5">
    <source>
        <dbReference type="ARBA" id="ARBA00023004"/>
    </source>
</evidence>
<dbReference type="GO" id="GO:0006585">
    <property type="term" value="P:dopamine biosynthetic process from tyrosine"/>
    <property type="evidence" value="ECO:0007669"/>
    <property type="project" value="TreeGrafter"/>
</dbReference>
<proteinExistence type="inferred from homology"/>
<evidence type="ECO:0000256" key="4">
    <source>
        <dbReference type="ARBA" id="ARBA00023002"/>
    </source>
</evidence>
<keyword evidence="6" id="KW-0503">Monooxygenase</keyword>
<dbReference type="GO" id="GO:0043204">
    <property type="term" value="C:perikaryon"/>
    <property type="evidence" value="ECO:0007669"/>
    <property type="project" value="TreeGrafter"/>
</dbReference>
<feature type="binding site" evidence="7">
    <location>
        <position position="292"/>
    </location>
    <ligand>
        <name>Fe cation</name>
        <dbReference type="ChEBI" id="CHEBI:24875"/>
    </ligand>
</feature>
<keyword evidence="4" id="KW-0560">Oxidoreductase</keyword>
<feature type="non-terminal residue" evidence="9">
    <location>
        <position position="1"/>
    </location>
</feature>
<dbReference type="PANTHER" id="PTHR11473">
    <property type="entry name" value="AROMATIC AMINO ACID HYDROXYLASE"/>
    <property type="match status" value="1"/>
</dbReference>
<dbReference type="GO" id="GO:0005737">
    <property type="term" value="C:cytoplasm"/>
    <property type="evidence" value="ECO:0007669"/>
    <property type="project" value="TreeGrafter"/>
</dbReference>
<evidence type="ECO:0000256" key="1">
    <source>
        <dbReference type="ARBA" id="ARBA00001954"/>
    </source>
</evidence>
<organism evidence="9">
    <name type="scientific">Trichuris suis</name>
    <name type="common">pig whipworm</name>
    <dbReference type="NCBI Taxonomy" id="68888"/>
    <lineage>
        <taxon>Eukaryota</taxon>
        <taxon>Metazoa</taxon>
        <taxon>Ecdysozoa</taxon>
        <taxon>Nematoda</taxon>
        <taxon>Enoplea</taxon>
        <taxon>Dorylaimia</taxon>
        <taxon>Trichinellida</taxon>
        <taxon>Trichuridae</taxon>
        <taxon>Trichuris</taxon>
    </lineage>
</organism>
<evidence type="ECO:0000256" key="7">
    <source>
        <dbReference type="PIRSR" id="PIRSR601273-2"/>
    </source>
</evidence>
<feature type="binding site" evidence="7">
    <location>
        <position position="297"/>
    </location>
    <ligand>
        <name>Fe cation</name>
        <dbReference type="ChEBI" id="CHEBI:24875"/>
    </ligand>
</feature>
<dbReference type="PROSITE" id="PS00367">
    <property type="entry name" value="BH4_AAA_HYDROXYL_1"/>
    <property type="match status" value="1"/>
</dbReference>
<dbReference type="PROSITE" id="PS51410">
    <property type="entry name" value="BH4_AAA_HYDROXYL_2"/>
    <property type="match status" value="1"/>
</dbReference>
<dbReference type="Gene3D" id="1.10.800.10">
    <property type="entry name" value="Aromatic amino acid hydroxylase"/>
    <property type="match status" value="1"/>
</dbReference>
<dbReference type="PANTHER" id="PTHR11473:SF15">
    <property type="entry name" value="TYROSINE 3-MONOOXYGENASE"/>
    <property type="match status" value="1"/>
</dbReference>
<dbReference type="Pfam" id="PF00351">
    <property type="entry name" value="Biopterin_H"/>
    <property type="match status" value="1"/>
</dbReference>
<evidence type="ECO:0000313" key="9">
    <source>
        <dbReference type="EMBL" id="KFD70889.1"/>
    </source>
</evidence>
<accession>A0A085NN43</accession>
<feature type="domain" description="Biopterin-dependent aromatic amino acid hydroxylase family profile" evidence="8">
    <location>
        <begin position="195"/>
        <end position="459"/>
    </location>
</feature>
<evidence type="ECO:0000256" key="3">
    <source>
        <dbReference type="ARBA" id="ARBA00022723"/>
    </source>
</evidence>
<feature type="binding site" evidence="7">
    <location>
        <position position="337"/>
    </location>
    <ligand>
        <name>Fe cation</name>
        <dbReference type="ChEBI" id="CHEBI:24875"/>
    </ligand>
</feature>
<comment type="similarity">
    <text evidence="2">Belongs to the biopterin-dependent aromatic amino acid hydroxylase family.</text>
</comment>
<dbReference type="SUPFAM" id="SSF56534">
    <property type="entry name" value="Aromatic aminoacid monoxygenases, catalytic and oligomerization domains"/>
    <property type="match status" value="1"/>
</dbReference>
<keyword evidence="3 7" id="KW-0479">Metal-binding</keyword>
<reference evidence="9" key="1">
    <citation type="journal article" date="2014" name="Nat. Genet.">
        <title>Genome and transcriptome of the porcine whipworm Trichuris suis.</title>
        <authorList>
            <person name="Jex A.R."/>
            <person name="Nejsum P."/>
            <person name="Schwarz E.M."/>
            <person name="Hu L."/>
            <person name="Young N.D."/>
            <person name="Hall R.S."/>
            <person name="Korhonen P.K."/>
            <person name="Liao S."/>
            <person name="Thamsborg S."/>
            <person name="Xia J."/>
            <person name="Xu P."/>
            <person name="Wang S."/>
            <person name="Scheerlinck J.P."/>
            <person name="Hofmann A."/>
            <person name="Sternberg P.W."/>
            <person name="Wang J."/>
            <person name="Gasser R.B."/>
        </authorList>
    </citation>
    <scope>NUCLEOTIDE SEQUENCE [LARGE SCALE GENOMIC DNA]</scope>
    <source>
        <strain evidence="9">DCEP-RM93F</strain>
    </source>
</reference>
<dbReference type="InterPro" id="IPR018301">
    <property type="entry name" value="ArAA_hydroxylase_Fe/CU_BS"/>
</dbReference>
<gene>
    <name evidence="9" type="ORF">M514_17011</name>
</gene>
<dbReference type="GO" id="GO:0004511">
    <property type="term" value="F:tyrosine 3-monooxygenase activity"/>
    <property type="evidence" value="ECO:0007669"/>
    <property type="project" value="TreeGrafter"/>
</dbReference>
<dbReference type="Proteomes" id="UP000030758">
    <property type="component" value="Unassembled WGS sequence"/>
</dbReference>
<dbReference type="InterPro" id="IPR036951">
    <property type="entry name" value="ArAA_hydroxylase_sf"/>
</dbReference>
<dbReference type="PRINTS" id="PR00372">
    <property type="entry name" value="FYWHYDRXLASE"/>
</dbReference>
<evidence type="ECO:0000259" key="8">
    <source>
        <dbReference type="PROSITE" id="PS51410"/>
    </source>
</evidence>
<protein>
    <recommendedName>
        <fullName evidence="8">Biopterin-dependent aromatic amino acid hydroxylase family profile domain-containing protein</fullName>
    </recommendedName>
</protein>
<dbReference type="GO" id="GO:0030424">
    <property type="term" value="C:axon"/>
    <property type="evidence" value="ECO:0007669"/>
    <property type="project" value="TreeGrafter"/>
</dbReference>
<comment type="cofactor">
    <cofactor evidence="1 7">
        <name>Fe(2+)</name>
        <dbReference type="ChEBI" id="CHEBI:29033"/>
    </cofactor>
</comment>